<dbReference type="SUPFAM" id="SSF52777">
    <property type="entry name" value="CoA-dependent acyltransferases"/>
    <property type="match status" value="2"/>
</dbReference>
<dbReference type="InterPro" id="IPR009081">
    <property type="entry name" value="PP-bd_ACP"/>
</dbReference>
<evidence type="ECO:0000256" key="3">
    <source>
        <dbReference type="ARBA" id="ARBA00022553"/>
    </source>
</evidence>
<dbReference type="PROSITE" id="PS00455">
    <property type="entry name" value="AMP_BINDING"/>
    <property type="match status" value="2"/>
</dbReference>
<dbReference type="InterPro" id="IPR020841">
    <property type="entry name" value="PKS_Beta-ketoAc_synthase_dom"/>
</dbReference>
<organism evidence="7 8">
    <name type="scientific">Gemmobacter denitrificans</name>
    <dbReference type="NCBI Taxonomy" id="3123040"/>
    <lineage>
        <taxon>Bacteria</taxon>
        <taxon>Pseudomonadati</taxon>
        <taxon>Pseudomonadota</taxon>
        <taxon>Alphaproteobacteria</taxon>
        <taxon>Rhodobacterales</taxon>
        <taxon>Paracoccaceae</taxon>
        <taxon>Gemmobacter</taxon>
    </lineage>
</organism>
<dbReference type="InterPro" id="IPR000873">
    <property type="entry name" value="AMP-dep_synth/lig_dom"/>
</dbReference>
<reference evidence="7" key="1">
    <citation type="submission" date="2024-02" db="EMBL/GenBank/DDBJ databases">
        <title>Genome sequences of strain Gemmobacter sp. JM10B15.</title>
        <authorList>
            <person name="Zhang M."/>
        </authorList>
    </citation>
    <scope>NUCLEOTIDE SEQUENCE</scope>
    <source>
        <strain evidence="7">JM10B15</strain>
    </source>
</reference>
<keyword evidence="4" id="KW-0808">Transferase</keyword>
<dbReference type="PROSITE" id="PS52004">
    <property type="entry name" value="KS3_2"/>
    <property type="match status" value="1"/>
</dbReference>
<dbReference type="Pfam" id="PF16197">
    <property type="entry name" value="KAsynt_C_assoc"/>
    <property type="match status" value="1"/>
</dbReference>
<comment type="caution">
    <text evidence="7">The sequence shown here is derived from an EMBL/GenBank/DDBJ whole genome shotgun (WGS) entry which is preliminary data.</text>
</comment>
<dbReference type="InterPro" id="IPR016039">
    <property type="entry name" value="Thiolase-like"/>
</dbReference>
<dbReference type="InterPro" id="IPR025110">
    <property type="entry name" value="AMP-bd_C"/>
</dbReference>
<proteinExistence type="predicted"/>
<dbReference type="PANTHER" id="PTHR45527">
    <property type="entry name" value="NONRIBOSOMAL PEPTIDE SYNTHETASE"/>
    <property type="match status" value="1"/>
</dbReference>
<dbReference type="Pfam" id="PF08659">
    <property type="entry name" value="KR"/>
    <property type="match status" value="1"/>
</dbReference>
<dbReference type="Pfam" id="PF00501">
    <property type="entry name" value="AMP-binding"/>
    <property type="match status" value="2"/>
</dbReference>
<feature type="domain" description="Carrier" evidence="5">
    <location>
        <begin position="1450"/>
        <end position="1524"/>
    </location>
</feature>
<evidence type="ECO:0000313" key="8">
    <source>
        <dbReference type="Proteomes" id="UP001431963"/>
    </source>
</evidence>
<dbReference type="PROSITE" id="PS50075">
    <property type="entry name" value="CARRIER"/>
    <property type="match status" value="2"/>
</dbReference>
<evidence type="ECO:0000256" key="1">
    <source>
        <dbReference type="ARBA" id="ARBA00001957"/>
    </source>
</evidence>
<dbReference type="Pfam" id="PF13193">
    <property type="entry name" value="AMP-binding_C"/>
    <property type="match status" value="1"/>
</dbReference>
<dbReference type="RefSeq" id="WP_335425008.1">
    <property type="nucleotide sequence ID" value="NZ_JBALHR010000015.1"/>
</dbReference>
<dbReference type="Proteomes" id="UP001431963">
    <property type="component" value="Unassembled WGS sequence"/>
</dbReference>
<dbReference type="InterPro" id="IPR020806">
    <property type="entry name" value="PKS_PP-bd"/>
</dbReference>
<dbReference type="CDD" id="cd05930">
    <property type="entry name" value="A_NRPS"/>
    <property type="match status" value="1"/>
</dbReference>
<dbReference type="EMBL" id="JBALHR010000015">
    <property type="protein sequence ID" value="MEH7829981.1"/>
    <property type="molecule type" value="Genomic_DNA"/>
</dbReference>
<dbReference type="Pfam" id="PF00668">
    <property type="entry name" value="Condensation"/>
    <property type="match status" value="1"/>
</dbReference>
<dbReference type="InterPro" id="IPR010071">
    <property type="entry name" value="AA_adenyl_dom"/>
</dbReference>
<dbReference type="SUPFAM" id="SSF53474">
    <property type="entry name" value="alpha/beta-Hydrolases"/>
    <property type="match status" value="1"/>
</dbReference>
<dbReference type="InterPro" id="IPR001242">
    <property type="entry name" value="Condensation_dom"/>
</dbReference>
<dbReference type="InterPro" id="IPR018201">
    <property type="entry name" value="Ketoacyl_synth_AS"/>
</dbReference>
<dbReference type="SMART" id="SM00825">
    <property type="entry name" value="PKS_KS"/>
    <property type="match status" value="1"/>
</dbReference>
<dbReference type="SUPFAM" id="SSF53901">
    <property type="entry name" value="Thiolase-like"/>
    <property type="match status" value="1"/>
</dbReference>
<dbReference type="SUPFAM" id="SSF56801">
    <property type="entry name" value="Acetyl-CoA synthetase-like"/>
    <property type="match status" value="2"/>
</dbReference>
<dbReference type="InterPro" id="IPR045851">
    <property type="entry name" value="AMP-bd_C_sf"/>
</dbReference>
<dbReference type="InterPro" id="IPR057326">
    <property type="entry name" value="KR_dom"/>
</dbReference>
<dbReference type="Gene3D" id="1.10.1200.10">
    <property type="entry name" value="ACP-like"/>
    <property type="match status" value="3"/>
</dbReference>
<dbReference type="PROSITE" id="PS00606">
    <property type="entry name" value="KS3_1"/>
    <property type="match status" value="1"/>
</dbReference>
<dbReference type="Gene3D" id="1.10.1240.100">
    <property type="match status" value="1"/>
</dbReference>
<dbReference type="Gene3D" id="3.30.559.10">
    <property type="entry name" value="Chloramphenicol acetyltransferase-like domain"/>
    <property type="match status" value="1"/>
</dbReference>
<dbReference type="Gene3D" id="3.40.50.1820">
    <property type="entry name" value="alpha/beta hydrolase"/>
    <property type="match status" value="1"/>
</dbReference>
<gene>
    <name evidence="7" type="ORF">V6590_17660</name>
</gene>
<dbReference type="InterPro" id="IPR036736">
    <property type="entry name" value="ACP-like_sf"/>
</dbReference>
<keyword evidence="3" id="KW-0597">Phosphoprotein</keyword>
<dbReference type="InterPro" id="IPR001031">
    <property type="entry name" value="Thioesterase"/>
</dbReference>
<dbReference type="NCBIfam" id="TIGR01733">
    <property type="entry name" value="AA-adenyl-dom"/>
    <property type="match status" value="2"/>
</dbReference>
<dbReference type="InterPro" id="IPR036291">
    <property type="entry name" value="NAD(P)-bd_dom_sf"/>
</dbReference>
<name>A0ABU8BZ57_9RHOB</name>
<evidence type="ECO:0000259" key="6">
    <source>
        <dbReference type="PROSITE" id="PS52004"/>
    </source>
</evidence>
<evidence type="ECO:0000313" key="7">
    <source>
        <dbReference type="EMBL" id="MEH7829981.1"/>
    </source>
</evidence>
<dbReference type="Gene3D" id="3.40.50.720">
    <property type="entry name" value="NAD(P)-binding Rossmann-like Domain"/>
    <property type="match status" value="1"/>
</dbReference>
<comment type="cofactor">
    <cofactor evidence="1">
        <name>pantetheine 4'-phosphate</name>
        <dbReference type="ChEBI" id="CHEBI:47942"/>
    </cofactor>
</comment>
<dbReference type="InterPro" id="IPR014030">
    <property type="entry name" value="Ketoacyl_synth_N"/>
</dbReference>
<dbReference type="Gene3D" id="2.30.38.10">
    <property type="entry name" value="Luciferase, Domain 3"/>
    <property type="match status" value="1"/>
</dbReference>
<dbReference type="InterPro" id="IPR013968">
    <property type="entry name" value="PKS_KR"/>
</dbReference>
<protein>
    <submittedName>
        <fullName evidence="7">Amino acid adenylation domain-containing protein</fullName>
    </submittedName>
</protein>
<dbReference type="SUPFAM" id="SSF47336">
    <property type="entry name" value="ACP-like"/>
    <property type="match status" value="3"/>
</dbReference>
<dbReference type="SMART" id="SM00822">
    <property type="entry name" value="PKS_KR"/>
    <property type="match status" value="1"/>
</dbReference>
<dbReference type="InterPro" id="IPR020845">
    <property type="entry name" value="AMP-binding_CS"/>
</dbReference>
<dbReference type="Pfam" id="PF02801">
    <property type="entry name" value="Ketoacyl-synt_C"/>
    <property type="match status" value="1"/>
</dbReference>
<dbReference type="PROSITE" id="PS00012">
    <property type="entry name" value="PHOSPHOPANTETHEINE"/>
    <property type="match status" value="1"/>
</dbReference>
<dbReference type="CDD" id="cd00833">
    <property type="entry name" value="PKS"/>
    <property type="match status" value="1"/>
</dbReference>
<dbReference type="PANTHER" id="PTHR45527:SF1">
    <property type="entry name" value="FATTY ACID SYNTHASE"/>
    <property type="match status" value="1"/>
</dbReference>
<evidence type="ECO:0000256" key="4">
    <source>
        <dbReference type="ARBA" id="ARBA00022679"/>
    </source>
</evidence>
<dbReference type="Pfam" id="PF00109">
    <property type="entry name" value="ketoacyl-synt"/>
    <property type="match status" value="1"/>
</dbReference>
<evidence type="ECO:0000259" key="5">
    <source>
        <dbReference type="PROSITE" id="PS50075"/>
    </source>
</evidence>
<dbReference type="Gene3D" id="3.30.559.30">
    <property type="entry name" value="Nonribosomal peptide synthetase, condensation domain"/>
    <property type="match status" value="1"/>
</dbReference>
<accession>A0ABU8BZ57</accession>
<dbReference type="Gene3D" id="3.30.300.30">
    <property type="match status" value="2"/>
</dbReference>
<dbReference type="InterPro" id="IPR032821">
    <property type="entry name" value="PKS_assoc"/>
</dbReference>
<dbReference type="Pfam" id="PF00550">
    <property type="entry name" value="PP-binding"/>
    <property type="match status" value="2"/>
</dbReference>
<feature type="domain" description="Ketosynthase family 3 (KS3)" evidence="6">
    <location>
        <begin position="1541"/>
        <end position="1946"/>
    </location>
</feature>
<dbReference type="Gene3D" id="3.40.50.12780">
    <property type="entry name" value="N-terminal domain of ligase-like"/>
    <property type="match status" value="1"/>
</dbReference>
<evidence type="ECO:0000256" key="2">
    <source>
        <dbReference type="ARBA" id="ARBA00022450"/>
    </source>
</evidence>
<feature type="domain" description="Carrier" evidence="5">
    <location>
        <begin position="2465"/>
        <end position="2539"/>
    </location>
</feature>
<sequence>MTNLLAHFAAQVARTPDHIAIDSTPEGCLTYRQLDAASDAQARALVAQGLRPGMVVGLRMQRSAALVVAILAVLKAQAQYFPLGVAQPSERLANLLARSGARLVLSDPGLPALPPGPWADLEKMQDAPEVTLPAADPQKPACLFHTSGTTGTPKLMQIGQAGILRMALAPDYVPITAQDRIALLANPAFDALNFEIWGALLNGATLVPFDQQAGLDPDLLTERLRDRQVTGAFFTTSLFHLLADLRPHSLLALNWAVLGGEAASATHLHRLFSVRRDSPLVLVNGYGPTECTTFAVTHRMLAADWAGPDHPTTVPIGKPLRDTPVLVVDPDTMQPVAPGVWGELLIGGSGLANGYLDQPSETDAKFIHLDGQRYYRSGDLARWHEGVLHCGGRLDQQVKVRGHRVELTEIEARLLAHPQIAQAAVALQAGRLCAFLVAEPGLNPGDLRRDLATSLPDYMVPQNFTFLPRLPLTANGKLDRSALTAGAARPWEGEIPPGQSLLQLGGDSLTAARLAAEWRGQGLHVSLTDLLSATPLAELHRNAQTRRQTAAHPILPPAQQTYPAASEQRRLWLAQQMQPDSTAYSIPLRFDFDAPPDPAALRSALMALFARHAVLRARFAEVEGTLQVQITPPRPLELEQPDSEDTFFARAFDLDSGCLLRAGMIGSRLLLLVHHIVVDGAALNILLQDLAALYRGQDLPPAPDYSGYPLIQATEFASPGYQARRQDRLDSLGIAPDRTSPALHLPAPMSGRLRHFLLPPAVQTGLQDLARSRGQSLFSLLLAVYALTLTRAGHGRRLSIGLPVGLRPPGHEAVVGMFVNTQICRLDLDPTLSPDDLLTHVDAEVQAMRRAHDVAYDDLVADLRATGQHGAPFETMFVLENTDYHLPGLPARFVPPTQVDPRFPLTLFATVTETGLSCQIEHDLALFDPAMVDRIETLFSQTARAFANGLQDLSGLEHPLGLMARIGRAIAQWPDAPAVISGADQLSFAALDAQSAALASALQQQGAQPGDRIGLSLRPGVSLLVGLLAILRLGAAYVPLDPDYPPARRNFMVQDAGLRLVIATEAEDLPPGLRVVPPLGHHGQMPWPTDAPEAMAYVIYTSGSTGQPKGVCVNHRSLANYIDHVATCYFDPLPLQGAVVSTSLNFDATVTSLLGPLCQGLPAIILPGADLLALTDLALGPDPLLFKLTPSHLVAFLSYAGGRSSAAAHLLVVGGEQLPSHLAHSVLAVLPNAQIVNEYGPTEATVGCITAWASRTTGVPDWRGAMVIGRPMQGADIRLLHPDGREAAPGEEAEIVIQGVCVTQGYLNRPDLTASRFAPLNGQPCYRTGDRALRLPDGDMAYLGRFDDQVKLNGFRIEPGEVEVALCALPGVQAAAVALHEGQLLAFYTGTPLTPDLHQRLADALPAHMRPARLIAVPAMPLTPNGKLDKPALIAGLSVPNQPTSPIPALPATDTLQRLSGLFAQVLGHAPEPDLHFFDAGAGSLALMKVHALARQDLAPDLALVEFFRHPTLAQLARHIDSLHPAPQAPSHLSPPSGDRSGDIAIVGMAAGLPGADDLADLWQMIREGRSAIRLGESKGPGHVNAVSSLARPLAFDADHFRIPPREAGLMDPQQRHLLMGAVQALDHAGLDAAALRIGLIVGSSENTYHQTLLRNGAEDISAYALALLQEKDFLASRIAHLLDLRGPALTVQTACSSSLVAVHQACQALRAGEAEAMLAGGCNISLTTLDGYQHQPGHIFSADGHCAPFSAAANGTVPANGWGLVVLRPLSAALAAGDRVLAVIKGSAINNDGSNKVGFTAPSATAQTEVIRAAMAQAGIGAEGLGYVETHGTATALGDPIEVEALAQAYGPGPQGAIAIGSIKSQIGHMGAGAGVAGLIRVVLALLHRTLPPTLGFAAPHPAIDFARLPLRVQGAAAPWPQDRPYAGVSSFGMGGTNAHLVLAPAPDAPPLPPAGSQVFVLHGRTAALVQMQARSLAQRLEHGASLPALAAACLRGARDSAFRAAICCTSAEEAIALLHAVQPVSPDLRDGPSPQGTRAVAEAWLAGLPASRLPRSQVPAAWDLPPRPFDLTDHLHPAALPGAAPTPDLRRLPWDDWFRAPVWQRVAIPAACMSEAGLVLDLQPDWPDTLLPLLRDKGAAMARAGRTLTLRAQPDADGQLPPDLAMISGFLRAVAAELPGLTVRLVAADPGAALPDLPGTGFAHYMLRRGKLWLAGSSTVAPAAESGLTIRPGCYLITGGSGGIAQSLARCLLQTPGTEVILASRSGRAIPGTTGLSLDITDTAAVAAFARGRNGQPLAGVIHAAGLPGGGVVQVMQPKALAATLAPKRAGAKAILRHLAPLTEDFILLCSSLSAVVGVAGQADYAAANAWLDACAEMGSEDWPSPQGPRLLSVNWPAWRGIGMSARLAQGSGKMTDLARALEDGALSEAEGWQVFQHALRLGLPRLIVSPLPLASLNPAPPAASSEDTSDIAGVFARFLGLDDIDPDASFYDLGGDSLLGLDVLEALSRQGYDLPASLLSGRFSVNDAKAALAAPAPAQGPLTLRDGAGPPMVLIHPIGGDVVSYRALAAQVAPGRPVLAIEDAALADPAAPDLDIDSRARAYLQLVEGRFSLAGWSFGGLVAYAMARIAPDRVLDLTLIDPPAPLTVGPINAGQAEADFLAEITHRKHLGLLPEDTLAANPYLARLSRAFSRNSQAMARWQPRPLPAAAPPTCLILAEGQGTVAQRRTDWLHLMPKASVVCLPGDHFSILQTPHLTALTDAINSLHPMLEGTR</sequence>
<dbReference type="InterPro" id="IPR023213">
    <property type="entry name" value="CAT-like_dom_sf"/>
</dbReference>
<dbReference type="InterPro" id="IPR006162">
    <property type="entry name" value="Ppantetheine_attach_site"/>
</dbReference>
<keyword evidence="8" id="KW-1185">Reference proteome</keyword>
<keyword evidence="2" id="KW-0596">Phosphopantetheine</keyword>
<dbReference type="InterPro" id="IPR029058">
    <property type="entry name" value="AB_hydrolase_fold"/>
</dbReference>
<dbReference type="Gene3D" id="3.40.47.10">
    <property type="match status" value="1"/>
</dbReference>
<dbReference type="InterPro" id="IPR042099">
    <property type="entry name" value="ANL_N_sf"/>
</dbReference>
<dbReference type="Pfam" id="PF00975">
    <property type="entry name" value="Thioesterase"/>
    <property type="match status" value="1"/>
</dbReference>
<dbReference type="Gene3D" id="3.40.50.980">
    <property type="match status" value="2"/>
</dbReference>
<dbReference type="SMART" id="SM00823">
    <property type="entry name" value="PKS_PP"/>
    <property type="match status" value="2"/>
</dbReference>
<dbReference type="SUPFAM" id="SSF51735">
    <property type="entry name" value="NAD(P)-binding Rossmann-fold domains"/>
    <property type="match status" value="1"/>
</dbReference>
<dbReference type="InterPro" id="IPR014031">
    <property type="entry name" value="Ketoacyl_synth_C"/>
</dbReference>